<accession>A0A7C9GT68</accession>
<reference evidence="2 3" key="1">
    <citation type="submission" date="2019-09" db="EMBL/GenBank/DDBJ databases">
        <title>Polymorphobacter sp. isolated from a lake in China.</title>
        <authorList>
            <person name="Liu Z."/>
        </authorList>
    </citation>
    <scope>NUCLEOTIDE SEQUENCE [LARGE SCALE GENOMIC DNA]</scope>
    <source>
        <strain evidence="2 3">D40P</strain>
    </source>
</reference>
<keyword evidence="1" id="KW-1133">Transmembrane helix</keyword>
<proteinExistence type="predicted"/>
<gene>
    <name evidence="2" type="ORF">F3168_01660</name>
</gene>
<dbReference type="AlphaFoldDB" id="A0A7C9GT68"/>
<dbReference type="EMBL" id="WIOL01000001">
    <property type="protein sequence ID" value="MQT15969.1"/>
    <property type="molecule type" value="Genomic_DNA"/>
</dbReference>
<comment type="caution">
    <text evidence="2">The sequence shown here is derived from an EMBL/GenBank/DDBJ whole genome shotgun (WGS) entry which is preliminary data.</text>
</comment>
<sequence length="257" mass="27320">MSPQMPAFDYNAILLKSASTDPAPSDALRGGDLYAGFDPSDPDRLAFTHLPLPSPHLASGDGLVAALGHFQPAAGLAPAIPVPATMALVAGVCFATGMTMRRRRTGAREAIGSGDRSGARSGAARREFPAYDAVPRSAYRFDPIHDDGRPERPRFGQCISSDRDPVVVLTPREMAPETAWARPAAAEADVRPSAGAHPLTSAQYRMFTLDAGSVRSCRNFSAADDYSALAQARRCEPKQGFELWRGGALVASQPQID</sequence>
<evidence type="ECO:0000313" key="3">
    <source>
        <dbReference type="Proteomes" id="UP000481327"/>
    </source>
</evidence>
<protein>
    <submittedName>
        <fullName evidence="2">Uncharacterized protein</fullName>
    </submittedName>
</protein>
<dbReference type="Proteomes" id="UP000481327">
    <property type="component" value="Unassembled WGS sequence"/>
</dbReference>
<evidence type="ECO:0000256" key="1">
    <source>
        <dbReference type="SAM" id="Phobius"/>
    </source>
</evidence>
<keyword evidence="1" id="KW-0472">Membrane</keyword>
<keyword evidence="1" id="KW-0812">Transmembrane</keyword>
<evidence type="ECO:0000313" key="2">
    <source>
        <dbReference type="EMBL" id="MQT15969.1"/>
    </source>
</evidence>
<organism evidence="2 3">
    <name type="scientific">Sandarakinorhabdus fusca</name>
    <dbReference type="NCBI Taxonomy" id="1439888"/>
    <lineage>
        <taxon>Bacteria</taxon>
        <taxon>Pseudomonadati</taxon>
        <taxon>Pseudomonadota</taxon>
        <taxon>Alphaproteobacteria</taxon>
        <taxon>Sphingomonadales</taxon>
        <taxon>Sphingosinicellaceae</taxon>
        <taxon>Sandarakinorhabdus</taxon>
    </lineage>
</organism>
<feature type="transmembrane region" description="Helical" evidence="1">
    <location>
        <begin position="76"/>
        <end position="98"/>
    </location>
</feature>
<dbReference type="RefSeq" id="WP_152576426.1">
    <property type="nucleotide sequence ID" value="NZ_JAATJI010000001.1"/>
</dbReference>
<name>A0A7C9GT68_9SPHN</name>
<keyword evidence="3" id="KW-1185">Reference proteome</keyword>